<feature type="non-terminal residue" evidence="1">
    <location>
        <position position="33"/>
    </location>
</feature>
<protein>
    <submittedName>
        <fullName evidence="1">Uncharacterized protein</fullName>
    </submittedName>
</protein>
<organism evidence="1">
    <name type="scientific">marine sediment metagenome</name>
    <dbReference type="NCBI Taxonomy" id="412755"/>
    <lineage>
        <taxon>unclassified sequences</taxon>
        <taxon>metagenomes</taxon>
        <taxon>ecological metagenomes</taxon>
    </lineage>
</organism>
<reference evidence="1" key="1">
    <citation type="journal article" date="2014" name="Front. Microbiol.">
        <title>High frequency of phylogenetically diverse reductive dehalogenase-homologous genes in deep subseafloor sedimentary metagenomes.</title>
        <authorList>
            <person name="Kawai M."/>
            <person name="Futagami T."/>
            <person name="Toyoda A."/>
            <person name="Takaki Y."/>
            <person name="Nishi S."/>
            <person name="Hori S."/>
            <person name="Arai W."/>
            <person name="Tsubouchi T."/>
            <person name="Morono Y."/>
            <person name="Uchiyama I."/>
            <person name="Ito T."/>
            <person name="Fujiyama A."/>
            <person name="Inagaki F."/>
            <person name="Takami H."/>
        </authorList>
    </citation>
    <scope>NUCLEOTIDE SEQUENCE</scope>
    <source>
        <strain evidence="1">Expedition CK06-06</strain>
    </source>
</reference>
<accession>X1DRS8</accession>
<evidence type="ECO:0000313" key="1">
    <source>
        <dbReference type="EMBL" id="GAH22877.1"/>
    </source>
</evidence>
<comment type="caution">
    <text evidence="1">The sequence shown here is derived from an EMBL/GenBank/DDBJ whole genome shotgun (WGS) entry which is preliminary data.</text>
</comment>
<name>X1DRS8_9ZZZZ</name>
<gene>
    <name evidence="1" type="ORF">S01H4_66359</name>
</gene>
<dbReference type="EMBL" id="BART01041065">
    <property type="protein sequence ID" value="GAH22877.1"/>
    <property type="molecule type" value="Genomic_DNA"/>
</dbReference>
<proteinExistence type="predicted"/>
<sequence>MISIHIGYKKEKDRLDLRDLDLLGNRISPLGLG</sequence>
<dbReference type="AlphaFoldDB" id="X1DRS8"/>